<protein>
    <recommendedName>
        <fullName evidence="3">DUF2383 domain-containing protein</fullName>
    </recommendedName>
</protein>
<dbReference type="EMBL" id="DXDU01000067">
    <property type="protein sequence ID" value="HIY26343.1"/>
    <property type="molecule type" value="Genomic_DNA"/>
</dbReference>
<reference evidence="1" key="2">
    <citation type="submission" date="2021-04" db="EMBL/GenBank/DDBJ databases">
        <authorList>
            <person name="Gilroy R."/>
        </authorList>
    </citation>
    <scope>NUCLEOTIDE SEQUENCE</scope>
    <source>
        <strain evidence="1">1282</strain>
    </source>
</reference>
<gene>
    <name evidence="1" type="ORF">H9838_04115</name>
</gene>
<accession>A0A9D1YFM5</accession>
<organism evidence="1 2">
    <name type="scientific">Candidatus Acutalibacter pullistercoris</name>
    <dbReference type="NCBI Taxonomy" id="2838418"/>
    <lineage>
        <taxon>Bacteria</taxon>
        <taxon>Bacillati</taxon>
        <taxon>Bacillota</taxon>
        <taxon>Clostridia</taxon>
        <taxon>Eubacteriales</taxon>
        <taxon>Acutalibacteraceae</taxon>
        <taxon>Acutalibacter</taxon>
    </lineage>
</organism>
<dbReference type="AlphaFoldDB" id="A0A9D1YFM5"/>
<sequence>MNEIDLLSHVYQTAEMGQDGITSVLRYSRDPSLRKALERQKREYRELQASAGDMLRSRGVQPDGVGAAAKLSSELMSAMKTMVDHSSTKIAEMMIQGSTMGVTKSLRTLRDCRPEDPRVKDLADKLLKTEQANIEEMKTFL</sequence>
<comment type="caution">
    <text evidence="1">The sequence shown here is derived from an EMBL/GenBank/DDBJ whole genome shotgun (WGS) entry which is preliminary data.</text>
</comment>
<name>A0A9D1YFM5_9FIRM</name>
<evidence type="ECO:0000313" key="2">
    <source>
        <dbReference type="Proteomes" id="UP000823915"/>
    </source>
</evidence>
<evidence type="ECO:0000313" key="1">
    <source>
        <dbReference type="EMBL" id="HIY26343.1"/>
    </source>
</evidence>
<reference evidence="1" key="1">
    <citation type="journal article" date="2021" name="PeerJ">
        <title>Extensive microbial diversity within the chicken gut microbiome revealed by metagenomics and culture.</title>
        <authorList>
            <person name="Gilroy R."/>
            <person name="Ravi A."/>
            <person name="Getino M."/>
            <person name="Pursley I."/>
            <person name="Horton D.L."/>
            <person name="Alikhan N.F."/>
            <person name="Baker D."/>
            <person name="Gharbi K."/>
            <person name="Hall N."/>
            <person name="Watson M."/>
            <person name="Adriaenssens E.M."/>
            <person name="Foster-Nyarko E."/>
            <person name="Jarju S."/>
            <person name="Secka A."/>
            <person name="Antonio M."/>
            <person name="Oren A."/>
            <person name="Chaudhuri R.R."/>
            <person name="La Ragione R."/>
            <person name="Hildebrand F."/>
            <person name="Pallen M.J."/>
        </authorList>
    </citation>
    <scope>NUCLEOTIDE SEQUENCE</scope>
    <source>
        <strain evidence="1">1282</strain>
    </source>
</reference>
<dbReference type="Gene3D" id="1.20.1260.10">
    <property type="match status" value="1"/>
</dbReference>
<dbReference type="Proteomes" id="UP000823915">
    <property type="component" value="Unassembled WGS sequence"/>
</dbReference>
<proteinExistence type="predicted"/>
<dbReference type="InterPro" id="IPR012347">
    <property type="entry name" value="Ferritin-like"/>
</dbReference>
<evidence type="ECO:0008006" key="3">
    <source>
        <dbReference type="Google" id="ProtNLM"/>
    </source>
</evidence>